<dbReference type="GO" id="GO:0006629">
    <property type="term" value="P:lipid metabolic process"/>
    <property type="evidence" value="ECO:0007669"/>
    <property type="project" value="InterPro"/>
</dbReference>
<feature type="transmembrane region" description="Helical" evidence="8">
    <location>
        <begin position="364"/>
        <end position="383"/>
    </location>
</feature>
<comment type="subcellular location">
    <subcellularLocation>
        <location evidence="1">Membrane</location>
        <topology evidence="1">Multi-pass membrane protein</topology>
    </subcellularLocation>
</comment>
<feature type="transmembrane region" description="Helical" evidence="8">
    <location>
        <begin position="7"/>
        <end position="24"/>
    </location>
</feature>
<feature type="transmembrane region" description="Helical" evidence="8">
    <location>
        <begin position="299"/>
        <end position="320"/>
    </location>
</feature>
<dbReference type="PANTHER" id="PTHR31595:SF57">
    <property type="entry name" value="OS04G0481900 PROTEIN"/>
    <property type="match status" value="1"/>
</dbReference>
<evidence type="ECO:0000313" key="11">
    <source>
        <dbReference type="Proteomes" id="UP000799750"/>
    </source>
</evidence>
<dbReference type="Proteomes" id="UP000799750">
    <property type="component" value="Unassembled WGS sequence"/>
</dbReference>
<keyword evidence="4" id="KW-0808">Transferase</keyword>
<dbReference type="GO" id="GO:0016020">
    <property type="term" value="C:membrane"/>
    <property type="evidence" value="ECO:0007669"/>
    <property type="project" value="UniProtKB-SubCell"/>
</dbReference>
<dbReference type="Pfam" id="PF13813">
    <property type="entry name" value="MBOAT_2"/>
    <property type="match status" value="1"/>
</dbReference>
<sequence length="409" mass="45867">MFLQDPLLAATLSILTSVFVLGFTSSNSRYRIMGFILMLSYVLIVLVSPTQRDWFTHPIYPNLAGGTTFSVSLQYVDVALLQRWTYETQGPTSSAKGHPPPSEMLTEHRTGSIYDRFIFGLWLVFDKRHCGTPWQAKNVPSFDAKDPLRTPSRREFLAKNSLRCLICILLLDRISIAGQDTSQNKALFDQRFVPLFTRLSEVTKGEIVVRVSSSIATALTTYLLFQAMYTCSAIVMVGSGLNEVASWRPLFGDLSNITSLRGAWNKFWHQGMGTSLTGPARYITTQIFHLPTSSLVGRYFYIMLVFQLSGLIHVVGDVAAGVPMRESGVREWFSVQALGLPIEDLVAAMTGTSKNEDGKLWQKIVGFIWVCAWMVWTMPVWTYPISRMSPGEGVLPFSLIGWFKRGNAR</sequence>
<dbReference type="InterPro" id="IPR032805">
    <property type="entry name" value="Wax_synthase_dom"/>
</dbReference>
<dbReference type="EMBL" id="MU004183">
    <property type="protein sequence ID" value="KAF2499988.1"/>
    <property type="molecule type" value="Genomic_DNA"/>
</dbReference>
<proteinExistence type="inferred from homology"/>
<comment type="pathway">
    <text evidence="2">Secondary metabolite biosynthesis.</text>
</comment>
<evidence type="ECO:0000256" key="1">
    <source>
        <dbReference type="ARBA" id="ARBA00004141"/>
    </source>
</evidence>
<keyword evidence="5 8" id="KW-0812">Transmembrane</keyword>
<dbReference type="PANTHER" id="PTHR31595">
    <property type="entry name" value="LONG-CHAIN-ALCOHOL O-FATTY-ACYLTRANSFERASE 3-RELATED"/>
    <property type="match status" value="1"/>
</dbReference>
<evidence type="ECO:0000313" key="10">
    <source>
        <dbReference type="EMBL" id="KAF2499988.1"/>
    </source>
</evidence>
<evidence type="ECO:0000256" key="4">
    <source>
        <dbReference type="ARBA" id="ARBA00022679"/>
    </source>
</evidence>
<gene>
    <name evidence="10" type="ORF">BU16DRAFT_578028</name>
</gene>
<name>A0A6A6R5G9_9PEZI</name>
<evidence type="ECO:0000256" key="2">
    <source>
        <dbReference type="ARBA" id="ARBA00005179"/>
    </source>
</evidence>
<protein>
    <recommendedName>
        <fullName evidence="9">Wax synthase domain-containing protein</fullName>
    </recommendedName>
</protein>
<evidence type="ECO:0000256" key="3">
    <source>
        <dbReference type="ARBA" id="ARBA00007282"/>
    </source>
</evidence>
<comment type="similarity">
    <text evidence="3">Belongs to the wax synthase family.</text>
</comment>
<evidence type="ECO:0000256" key="8">
    <source>
        <dbReference type="SAM" id="Phobius"/>
    </source>
</evidence>
<evidence type="ECO:0000259" key="9">
    <source>
        <dbReference type="Pfam" id="PF13813"/>
    </source>
</evidence>
<dbReference type="InterPro" id="IPR044851">
    <property type="entry name" value="Wax_synthase"/>
</dbReference>
<dbReference type="GO" id="GO:0008374">
    <property type="term" value="F:O-acyltransferase activity"/>
    <property type="evidence" value="ECO:0007669"/>
    <property type="project" value="InterPro"/>
</dbReference>
<evidence type="ECO:0000256" key="6">
    <source>
        <dbReference type="ARBA" id="ARBA00022989"/>
    </source>
</evidence>
<organism evidence="10 11">
    <name type="scientific">Lophium mytilinum</name>
    <dbReference type="NCBI Taxonomy" id="390894"/>
    <lineage>
        <taxon>Eukaryota</taxon>
        <taxon>Fungi</taxon>
        <taxon>Dikarya</taxon>
        <taxon>Ascomycota</taxon>
        <taxon>Pezizomycotina</taxon>
        <taxon>Dothideomycetes</taxon>
        <taxon>Pleosporomycetidae</taxon>
        <taxon>Mytilinidiales</taxon>
        <taxon>Mytilinidiaceae</taxon>
        <taxon>Lophium</taxon>
    </lineage>
</organism>
<dbReference type="OrthoDB" id="1077582at2759"/>
<keyword evidence="7 8" id="KW-0472">Membrane</keyword>
<feature type="transmembrane region" description="Helical" evidence="8">
    <location>
        <begin position="30"/>
        <end position="47"/>
    </location>
</feature>
<keyword evidence="6 8" id="KW-1133">Transmembrane helix</keyword>
<evidence type="ECO:0000256" key="5">
    <source>
        <dbReference type="ARBA" id="ARBA00022692"/>
    </source>
</evidence>
<dbReference type="AlphaFoldDB" id="A0A6A6R5G9"/>
<evidence type="ECO:0000256" key="7">
    <source>
        <dbReference type="ARBA" id="ARBA00023136"/>
    </source>
</evidence>
<feature type="domain" description="Wax synthase" evidence="9">
    <location>
        <begin position="247"/>
        <end position="333"/>
    </location>
</feature>
<accession>A0A6A6R5G9</accession>
<keyword evidence="11" id="KW-1185">Reference proteome</keyword>
<reference evidence="10" key="1">
    <citation type="journal article" date="2020" name="Stud. Mycol.">
        <title>101 Dothideomycetes genomes: a test case for predicting lifestyles and emergence of pathogens.</title>
        <authorList>
            <person name="Haridas S."/>
            <person name="Albert R."/>
            <person name="Binder M."/>
            <person name="Bloem J."/>
            <person name="Labutti K."/>
            <person name="Salamov A."/>
            <person name="Andreopoulos B."/>
            <person name="Baker S."/>
            <person name="Barry K."/>
            <person name="Bills G."/>
            <person name="Bluhm B."/>
            <person name="Cannon C."/>
            <person name="Castanera R."/>
            <person name="Culley D."/>
            <person name="Daum C."/>
            <person name="Ezra D."/>
            <person name="Gonzalez J."/>
            <person name="Henrissat B."/>
            <person name="Kuo A."/>
            <person name="Liang C."/>
            <person name="Lipzen A."/>
            <person name="Lutzoni F."/>
            <person name="Magnuson J."/>
            <person name="Mondo S."/>
            <person name="Nolan M."/>
            <person name="Ohm R."/>
            <person name="Pangilinan J."/>
            <person name="Park H.-J."/>
            <person name="Ramirez L."/>
            <person name="Alfaro M."/>
            <person name="Sun H."/>
            <person name="Tritt A."/>
            <person name="Yoshinaga Y."/>
            <person name="Zwiers L.-H."/>
            <person name="Turgeon B."/>
            <person name="Goodwin S."/>
            <person name="Spatafora J."/>
            <person name="Crous P."/>
            <person name="Grigoriev I."/>
        </authorList>
    </citation>
    <scope>NUCLEOTIDE SEQUENCE</scope>
    <source>
        <strain evidence="10">CBS 269.34</strain>
    </source>
</reference>